<keyword evidence="4" id="KW-1185">Reference proteome</keyword>
<dbReference type="SMART" id="SM00954">
    <property type="entry name" value="RelA_SpoT"/>
    <property type="match status" value="1"/>
</dbReference>
<feature type="region of interest" description="Disordered" evidence="1">
    <location>
        <begin position="1"/>
        <end position="24"/>
    </location>
</feature>
<name>A0A4Q4T5Z6_9PEZI</name>
<feature type="region of interest" description="Disordered" evidence="1">
    <location>
        <begin position="402"/>
        <end position="423"/>
    </location>
</feature>
<comment type="caution">
    <text evidence="3">The sequence shown here is derived from an EMBL/GenBank/DDBJ whole genome shotgun (WGS) entry which is preliminary data.</text>
</comment>
<dbReference type="InterPro" id="IPR043519">
    <property type="entry name" value="NT_sf"/>
</dbReference>
<dbReference type="PANTHER" id="PTHR41773">
    <property type="entry name" value="GTP PYROPHOSPHATASE-RELATED"/>
    <property type="match status" value="1"/>
</dbReference>
<reference evidence="3 4" key="1">
    <citation type="submission" date="2018-06" db="EMBL/GenBank/DDBJ databases">
        <title>Complete Genomes of Monosporascus.</title>
        <authorList>
            <person name="Robinson A.J."/>
            <person name="Natvig D.O."/>
        </authorList>
    </citation>
    <scope>NUCLEOTIDE SEQUENCE [LARGE SCALE GENOMIC DNA]</scope>
    <source>
        <strain evidence="3 4">CBS 110550</strain>
    </source>
</reference>
<dbReference type="EMBL" id="QJNU01000343">
    <property type="protein sequence ID" value="RYP01821.1"/>
    <property type="molecule type" value="Genomic_DNA"/>
</dbReference>
<dbReference type="STRING" id="155417.A0A4Q4T5Z6"/>
<evidence type="ECO:0000259" key="2">
    <source>
        <dbReference type="SMART" id="SM00954"/>
    </source>
</evidence>
<organism evidence="3 4">
    <name type="scientific">Monosporascus ibericus</name>
    <dbReference type="NCBI Taxonomy" id="155417"/>
    <lineage>
        <taxon>Eukaryota</taxon>
        <taxon>Fungi</taxon>
        <taxon>Dikarya</taxon>
        <taxon>Ascomycota</taxon>
        <taxon>Pezizomycotina</taxon>
        <taxon>Sordariomycetes</taxon>
        <taxon>Xylariomycetidae</taxon>
        <taxon>Xylariales</taxon>
        <taxon>Xylariales incertae sedis</taxon>
        <taxon>Monosporascus</taxon>
    </lineage>
</organism>
<evidence type="ECO:0000256" key="1">
    <source>
        <dbReference type="SAM" id="MobiDB-lite"/>
    </source>
</evidence>
<dbReference type="Proteomes" id="UP000293360">
    <property type="component" value="Unassembled WGS sequence"/>
</dbReference>
<dbReference type="GO" id="GO:0015969">
    <property type="term" value="P:guanosine tetraphosphate metabolic process"/>
    <property type="evidence" value="ECO:0007669"/>
    <property type="project" value="InterPro"/>
</dbReference>
<feature type="domain" description="RelA/SpoT" evidence="2">
    <location>
        <begin position="122"/>
        <end position="270"/>
    </location>
</feature>
<dbReference type="OrthoDB" id="4719016at2759"/>
<accession>A0A4Q4T5Z6</accession>
<dbReference type="AlphaFoldDB" id="A0A4Q4T5Z6"/>
<dbReference type="CDD" id="cd05399">
    <property type="entry name" value="NT_Rel-Spo_like"/>
    <property type="match status" value="1"/>
</dbReference>
<dbReference type="Pfam" id="PF04607">
    <property type="entry name" value="RelA_SpoT"/>
    <property type="match status" value="1"/>
</dbReference>
<dbReference type="SUPFAM" id="SSF81301">
    <property type="entry name" value="Nucleotidyltransferase"/>
    <property type="match status" value="1"/>
</dbReference>
<dbReference type="InterPro" id="IPR007685">
    <property type="entry name" value="RelA_SpoT"/>
</dbReference>
<proteinExistence type="predicted"/>
<evidence type="ECO:0000313" key="4">
    <source>
        <dbReference type="Proteomes" id="UP000293360"/>
    </source>
</evidence>
<dbReference type="PANTHER" id="PTHR41773:SF1">
    <property type="entry name" value="RELA_SPOT DOMAIN-CONTAINING PROTEIN"/>
    <property type="match status" value="1"/>
</dbReference>
<evidence type="ECO:0000313" key="3">
    <source>
        <dbReference type="EMBL" id="RYP01821.1"/>
    </source>
</evidence>
<sequence length="614" mass="69654">MSPNIPPREGSGMDPDSPQEPPKDKLDELLNELKGVYDYEVSEYRRCLNIVTKDLGHILAQESIRHLPIASRVKSWDSINGTARRRQKDRLTAQTIQRKMMEQNENWEQNFERYRMSKSELGYFRDRDELEHVFHDMLGARIVLYFPSDTKNVLRLLEDAGYEKAKEPKRMGGLADVKRLRKLHAKWLNASTSKAPADDLDLDGLERQFSGYGAFHLAVKLPERLQPRDLGPEAVEIWERRVVEIQVGTVIMHAWAEVEHDITYKTHGREVTQDEKGLLDMLNGLAIASEVGMRRFRSPPSSPSPIAESDEELHSWLHQLYITKKRSTPVKWVDLDQLWDFLVRGGSNRRDAFQPLAETAWQTLLNSEDKEGFDLDHALPYIIMHGHVPLHVIQEGPTCRRRAPSEIASGPDRGEELGEGDKKGETSCVCTSYDGSGGLVRIRILEPQGWTVTPFNGHTNDWSSWYTALCGVGYGPGLLDAGRPITDIKGPSDGKPDSLDHRTWFVARLHGVFSCPGLEYRFEVTRLCDPCIREGHYAPGSNANNECGDTNLTRPEVRDVILEPLEATGNGRFYRVLADNVEIHEAARFWVYNGYPNSHLLTILGRLGVNARYA</sequence>
<dbReference type="Gene3D" id="3.30.460.10">
    <property type="entry name" value="Beta Polymerase, domain 2"/>
    <property type="match status" value="1"/>
</dbReference>
<protein>
    <recommendedName>
        <fullName evidence="2">RelA/SpoT domain-containing protein</fullName>
    </recommendedName>
</protein>
<feature type="compositionally biased region" description="Basic and acidic residues" evidence="1">
    <location>
        <begin position="412"/>
        <end position="423"/>
    </location>
</feature>
<gene>
    <name evidence="3" type="ORF">DL764_006063</name>
</gene>